<sequence>MKKSNAIEYHQDHRLERRSTTSIYDSKGSPASPKATGLDPPFSPYNNITEYSSLVFPVAVQDEGTRNLYRPEQDMRRFLSAELRTHKLDQLHRHLWLAGLPLPARPLQRQRMMGRSIFLTERPDEHLVWHQTKLLLKPLPAFLLCHTFWTEHLCGDLGLHRSAMGLLLSYAWLVGHESDFALAQQSGLLPEDVSWPRWTALMRDFVHPDNLDLGSLRQVDRRYHYGELRLSRLDSLVRFLPAMWTRRRFVGGYLSRSTWYQAFFERNFSWLLAAFVFVSVILSALQVGLGTRSLGASEAFNGLSSGLVLMAMGAAFLGIGAVWAVWFSLLCYHVLSTRCLDKSVRRAREQTVDETR</sequence>
<dbReference type="AlphaFoldDB" id="A0A507B8B4"/>
<dbReference type="InParanoid" id="A0A507B8B4"/>
<comment type="caution">
    <text evidence="3">The sequence shown here is derived from an EMBL/GenBank/DDBJ whole genome shotgun (WGS) entry which is preliminary data.</text>
</comment>
<dbReference type="Proteomes" id="UP000319257">
    <property type="component" value="Unassembled WGS sequence"/>
</dbReference>
<keyword evidence="2" id="KW-1133">Transmembrane helix</keyword>
<dbReference type="GeneID" id="41971509"/>
<dbReference type="EMBL" id="SKBQ01000019">
    <property type="protein sequence ID" value="TPX16067.1"/>
    <property type="molecule type" value="Genomic_DNA"/>
</dbReference>
<evidence type="ECO:0000313" key="3">
    <source>
        <dbReference type="EMBL" id="TPX16067.1"/>
    </source>
</evidence>
<feature type="transmembrane region" description="Helical" evidence="2">
    <location>
        <begin position="309"/>
        <end position="335"/>
    </location>
</feature>
<keyword evidence="2" id="KW-0472">Membrane</keyword>
<name>A0A507B8B4_9PEZI</name>
<feature type="transmembrane region" description="Helical" evidence="2">
    <location>
        <begin position="268"/>
        <end position="289"/>
    </location>
</feature>
<dbReference type="Pfam" id="PF20246">
    <property type="entry name" value="DUF6601"/>
    <property type="match status" value="1"/>
</dbReference>
<dbReference type="STRING" id="1093900.A0A507B8B4"/>
<dbReference type="RefSeq" id="XP_030997778.1">
    <property type="nucleotide sequence ID" value="XM_031138431.1"/>
</dbReference>
<dbReference type="InterPro" id="IPR046536">
    <property type="entry name" value="DUF6601"/>
</dbReference>
<dbReference type="PANTHER" id="PTHR34414">
    <property type="entry name" value="HET DOMAIN-CONTAINING PROTEIN-RELATED"/>
    <property type="match status" value="1"/>
</dbReference>
<evidence type="ECO:0000313" key="4">
    <source>
        <dbReference type="Proteomes" id="UP000319257"/>
    </source>
</evidence>
<dbReference type="OrthoDB" id="5086500at2759"/>
<evidence type="ECO:0000256" key="1">
    <source>
        <dbReference type="SAM" id="MobiDB-lite"/>
    </source>
</evidence>
<organism evidence="3 4">
    <name type="scientific">Thyridium curvatum</name>
    <dbReference type="NCBI Taxonomy" id="1093900"/>
    <lineage>
        <taxon>Eukaryota</taxon>
        <taxon>Fungi</taxon>
        <taxon>Dikarya</taxon>
        <taxon>Ascomycota</taxon>
        <taxon>Pezizomycotina</taxon>
        <taxon>Sordariomycetes</taxon>
        <taxon>Sordariomycetidae</taxon>
        <taxon>Thyridiales</taxon>
        <taxon>Thyridiaceae</taxon>
        <taxon>Thyridium</taxon>
    </lineage>
</organism>
<feature type="compositionally biased region" description="Basic and acidic residues" evidence="1">
    <location>
        <begin position="9"/>
        <end position="19"/>
    </location>
</feature>
<reference evidence="3 4" key="1">
    <citation type="submission" date="2019-06" db="EMBL/GenBank/DDBJ databases">
        <title>Draft genome sequence of the filamentous fungus Phialemoniopsis curvata isolated from diesel fuel.</title>
        <authorList>
            <person name="Varaljay V.A."/>
            <person name="Lyon W.J."/>
            <person name="Crouch A.L."/>
            <person name="Drake C.E."/>
            <person name="Hollomon J.M."/>
            <person name="Nadeau L.J."/>
            <person name="Nunn H.S."/>
            <person name="Stevenson B.S."/>
            <person name="Bojanowski C.L."/>
            <person name="Crookes-Goodson W.J."/>
        </authorList>
    </citation>
    <scope>NUCLEOTIDE SEQUENCE [LARGE SCALE GENOMIC DNA]</scope>
    <source>
        <strain evidence="3 4">D216</strain>
    </source>
</reference>
<evidence type="ECO:0000256" key="2">
    <source>
        <dbReference type="SAM" id="Phobius"/>
    </source>
</evidence>
<keyword evidence="2" id="KW-0812">Transmembrane</keyword>
<gene>
    <name evidence="3" type="ORF">E0L32_004062</name>
</gene>
<accession>A0A507B8B4</accession>
<keyword evidence="4" id="KW-1185">Reference proteome</keyword>
<dbReference type="PANTHER" id="PTHR34414:SF1">
    <property type="entry name" value="SUBTILISIN-LIKE SERINE PROTEASE"/>
    <property type="match status" value="1"/>
</dbReference>
<feature type="region of interest" description="Disordered" evidence="1">
    <location>
        <begin position="1"/>
        <end position="41"/>
    </location>
</feature>
<protein>
    <submittedName>
        <fullName evidence="3">Uncharacterized protein</fullName>
    </submittedName>
</protein>
<proteinExistence type="predicted"/>